<gene>
    <name evidence="1" type="ORF">UFOVP112_38</name>
</gene>
<accession>A0A6J5L9R0</accession>
<organism evidence="1">
    <name type="scientific">uncultured Caudovirales phage</name>
    <dbReference type="NCBI Taxonomy" id="2100421"/>
    <lineage>
        <taxon>Viruses</taxon>
        <taxon>Duplodnaviria</taxon>
        <taxon>Heunggongvirae</taxon>
        <taxon>Uroviricota</taxon>
        <taxon>Caudoviricetes</taxon>
        <taxon>Peduoviridae</taxon>
        <taxon>Maltschvirus</taxon>
        <taxon>Maltschvirus maltsch</taxon>
    </lineage>
</organism>
<sequence length="91" mass="10338">MKWLKKIVVSWVKDDWYNSQPVAQDITVGARSIDVEGLSFNVMPATGGTVVQIRHYDRKTDRNNNITHVIPEGEDIAERIGQIVSMEILRS</sequence>
<reference evidence="1" key="1">
    <citation type="submission" date="2020-04" db="EMBL/GenBank/DDBJ databases">
        <authorList>
            <person name="Chiriac C."/>
            <person name="Salcher M."/>
            <person name="Ghai R."/>
            <person name="Kavagutti S V."/>
        </authorList>
    </citation>
    <scope>NUCLEOTIDE SEQUENCE</scope>
</reference>
<evidence type="ECO:0000313" key="1">
    <source>
        <dbReference type="EMBL" id="CAB4128549.1"/>
    </source>
</evidence>
<dbReference type="EMBL" id="LR796233">
    <property type="protein sequence ID" value="CAB4128549.1"/>
    <property type="molecule type" value="Genomic_DNA"/>
</dbReference>
<proteinExistence type="predicted"/>
<protein>
    <submittedName>
        <fullName evidence="1">Uncharacterized protein</fullName>
    </submittedName>
</protein>
<name>A0A6J5L9R0_9CAUD</name>